<feature type="region of interest" description="Disordered" evidence="1">
    <location>
        <begin position="304"/>
        <end position="329"/>
    </location>
</feature>
<accession>A0A427ADD7</accession>
<dbReference type="PANTHER" id="PTHR24092">
    <property type="entry name" value="PROBABLE PHOSPHOLIPID-TRANSPORTING ATPASE"/>
    <property type="match status" value="1"/>
</dbReference>
<keyword evidence="2" id="KW-0472">Membrane</keyword>
<proteinExistence type="predicted"/>
<gene>
    <name evidence="3" type="ORF">B296_00006970</name>
</gene>
<dbReference type="GO" id="GO:0140326">
    <property type="term" value="F:ATPase-coupled intramembrane lipid transporter activity"/>
    <property type="evidence" value="ECO:0007669"/>
    <property type="project" value="TreeGrafter"/>
</dbReference>
<dbReference type="GO" id="GO:0005886">
    <property type="term" value="C:plasma membrane"/>
    <property type="evidence" value="ECO:0007669"/>
    <property type="project" value="TreeGrafter"/>
</dbReference>
<feature type="transmembrane region" description="Helical" evidence="2">
    <location>
        <begin position="262"/>
        <end position="282"/>
    </location>
</feature>
<evidence type="ECO:0000256" key="1">
    <source>
        <dbReference type="SAM" id="MobiDB-lite"/>
    </source>
</evidence>
<dbReference type="GO" id="GO:0045332">
    <property type="term" value="P:phospholipid translocation"/>
    <property type="evidence" value="ECO:0007669"/>
    <property type="project" value="TreeGrafter"/>
</dbReference>
<evidence type="ECO:0000256" key="2">
    <source>
        <dbReference type="SAM" id="Phobius"/>
    </source>
</evidence>
<organism evidence="3 4">
    <name type="scientific">Ensete ventricosum</name>
    <name type="common">Abyssinian banana</name>
    <name type="synonym">Musa ensete</name>
    <dbReference type="NCBI Taxonomy" id="4639"/>
    <lineage>
        <taxon>Eukaryota</taxon>
        <taxon>Viridiplantae</taxon>
        <taxon>Streptophyta</taxon>
        <taxon>Embryophyta</taxon>
        <taxon>Tracheophyta</taxon>
        <taxon>Spermatophyta</taxon>
        <taxon>Magnoliopsida</taxon>
        <taxon>Liliopsida</taxon>
        <taxon>Zingiberales</taxon>
        <taxon>Musaceae</taxon>
        <taxon>Ensete</taxon>
    </lineage>
</organism>
<evidence type="ECO:0000313" key="4">
    <source>
        <dbReference type="Proteomes" id="UP000287651"/>
    </source>
</evidence>
<dbReference type="EMBL" id="AMZH03002829">
    <property type="protein sequence ID" value="RRT74258.1"/>
    <property type="molecule type" value="Genomic_DNA"/>
</dbReference>
<evidence type="ECO:0000313" key="3">
    <source>
        <dbReference type="EMBL" id="RRT74258.1"/>
    </source>
</evidence>
<keyword evidence="2" id="KW-1133">Transmembrane helix</keyword>
<keyword evidence="2" id="KW-0812">Transmembrane</keyword>
<reference evidence="3 4" key="1">
    <citation type="journal article" date="2014" name="Agronomy (Basel)">
        <title>A Draft Genome Sequence for Ensete ventricosum, the Drought-Tolerant Tree Against Hunger.</title>
        <authorList>
            <person name="Harrison J."/>
            <person name="Moore K.A."/>
            <person name="Paszkiewicz K."/>
            <person name="Jones T."/>
            <person name="Grant M."/>
            <person name="Ambacheew D."/>
            <person name="Muzemil S."/>
            <person name="Studholme D.J."/>
        </authorList>
    </citation>
    <scope>NUCLEOTIDE SEQUENCE [LARGE SCALE GENOMIC DNA]</scope>
</reference>
<dbReference type="Proteomes" id="UP000287651">
    <property type="component" value="Unassembled WGS sequence"/>
</dbReference>
<name>A0A427ADD7_ENSVE</name>
<protein>
    <submittedName>
        <fullName evidence="3">Uncharacterized protein</fullName>
    </submittedName>
</protein>
<comment type="caution">
    <text evidence="3">The sequence shown here is derived from an EMBL/GenBank/DDBJ whole genome shotgun (WGS) entry which is preliminary data.</text>
</comment>
<feature type="compositionally biased region" description="Basic and acidic residues" evidence="1">
    <location>
        <begin position="318"/>
        <end position="329"/>
    </location>
</feature>
<sequence>MRLGRKSTPRSDISATERLSCFGIEIGGQKRIRTGTIQGIQLEKSEISASDPRYIPGALTHHITSSGAPIPIPLRHRESRSRCGLRLQPGSIREMQPPDVDPGAEHGIVVSYGKARSSKPLSSEVKAAAREQEMCLCCRCRADVKQIYPFRFSTLVFDYDASTKMCATKLVDSLSPRTQSTPPESADGLIRCEKPNCNIYLASADVPEEKRVSLGPSNIILRGCELKSTSWVVGVAVCTGQDTKVMSNSAGAPSRRKMNREVILLAVVTLCSIITALAGVWLTNHHDELNDLLRTSRSRRRTLTTTMGWGGDGVHLPRARDPIPGDDSK</sequence>
<dbReference type="PANTHER" id="PTHR24092:SF91">
    <property type="entry name" value="PHOSPHOLIPID-TRANSPORTING ATPASE 1"/>
    <property type="match status" value="1"/>
</dbReference>
<dbReference type="AlphaFoldDB" id="A0A427ADD7"/>